<reference evidence="3 4" key="1">
    <citation type="submission" date="2015-07" db="EMBL/GenBank/DDBJ databases">
        <authorList>
            <person name="Voget S."/>
            <person name="Dogs M."/>
            <person name="Brinkhoff T.H."/>
            <person name="Daniel R."/>
        </authorList>
    </citation>
    <scope>NUCLEOTIDE SEQUENCE [LARGE SCALE GENOMIC DNA]</scope>
    <source>
        <strain evidence="3 4">B14</strain>
    </source>
</reference>
<feature type="domain" description="Endonuclease/exonuclease/phosphatase" evidence="2">
    <location>
        <begin position="102"/>
        <end position="307"/>
    </location>
</feature>
<feature type="transmembrane region" description="Helical" evidence="1">
    <location>
        <begin position="41"/>
        <end position="71"/>
    </location>
</feature>
<protein>
    <recommendedName>
        <fullName evidence="2">Endonuclease/exonuclease/phosphatase domain-containing protein</fullName>
    </recommendedName>
</protein>
<dbReference type="EMBL" id="CP143423">
    <property type="protein sequence ID" value="WVX49912.1"/>
    <property type="molecule type" value="Genomic_DNA"/>
</dbReference>
<evidence type="ECO:0000256" key="1">
    <source>
        <dbReference type="SAM" id="Phobius"/>
    </source>
</evidence>
<reference evidence="4" key="2">
    <citation type="submission" date="2024-01" db="EMBL/GenBank/DDBJ databases">
        <title>Roseobacter fucihabitans sp. nov., isolated from the brown alga Fucus spiralis.</title>
        <authorList>
            <person name="Hahnke S."/>
            <person name="Berger M."/>
            <person name="Schlingloff A."/>
            <person name="Athale I."/>
            <person name="Neumann-Schaal M."/>
            <person name="Adenaya A."/>
            <person name="Poehlein A."/>
            <person name="Daniel R."/>
            <person name="Pertersen J."/>
            <person name="Brinkhoff T."/>
        </authorList>
    </citation>
    <scope>NUCLEOTIDE SEQUENCE [LARGE SCALE GENOMIC DNA]</scope>
    <source>
        <strain evidence="4">B14</strain>
    </source>
</reference>
<keyword evidence="1" id="KW-0472">Membrane</keyword>
<dbReference type="Proteomes" id="UP001318682">
    <property type="component" value="Chromosome"/>
</dbReference>
<dbReference type="InterPro" id="IPR036691">
    <property type="entry name" value="Endo/exonu/phosph_ase_sf"/>
</dbReference>
<sequence>MLNVALWLTGIAVIITTALPLTNSVTWWVRMWDFPRLHISLLALVVLMAALFIAVCLKSLLIALMSVVFVFQAIQIFPYTPLARTEVDLAEVPSGVKAVSMMSVNVLMENQRYGDLIYIIEREDPDVLLLMETDNVWHNALRDVLSRYTTIKMHLADDHYGLIIATRLDVISIDLLWPAQDDTPAVKAVLNAPNGTAFNFIGLHPRPPVPGNTTEVRDKQIKDVALMTSSSDRPTICMGDFNDVAWSWTTRRFKRYSDFLEPRVGRGMISSFHAAYPFMRLPIDQLFVTQDVNLVSFNRLENFGSDHFPMVATVFFDSPGSGKNGERNDARHNHR</sequence>
<accession>A0ABZ2BV37</accession>
<feature type="transmembrane region" description="Helical" evidence="1">
    <location>
        <begin position="6"/>
        <end position="29"/>
    </location>
</feature>
<dbReference type="Pfam" id="PF03372">
    <property type="entry name" value="Exo_endo_phos"/>
    <property type="match status" value="1"/>
</dbReference>
<organism evidence="3 4">
    <name type="scientific">Roseobacter fucihabitans</name>
    <dbReference type="NCBI Taxonomy" id="1537242"/>
    <lineage>
        <taxon>Bacteria</taxon>
        <taxon>Pseudomonadati</taxon>
        <taxon>Pseudomonadota</taxon>
        <taxon>Alphaproteobacteria</taxon>
        <taxon>Rhodobacterales</taxon>
        <taxon>Roseobacteraceae</taxon>
        <taxon>Roseobacter</taxon>
    </lineage>
</organism>
<evidence type="ECO:0000259" key="2">
    <source>
        <dbReference type="Pfam" id="PF03372"/>
    </source>
</evidence>
<proteinExistence type="predicted"/>
<name>A0ABZ2BV37_9RHOB</name>
<gene>
    <name evidence="3" type="ORF">ROLI_030070</name>
</gene>
<dbReference type="InterPro" id="IPR005135">
    <property type="entry name" value="Endo/exonuclease/phosphatase"/>
</dbReference>
<keyword evidence="1" id="KW-1133">Transmembrane helix</keyword>
<evidence type="ECO:0000313" key="3">
    <source>
        <dbReference type="EMBL" id="WVX49912.1"/>
    </source>
</evidence>
<dbReference type="SUPFAM" id="SSF56219">
    <property type="entry name" value="DNase I-like"/>
    <property type="match status" value="1"/>
</dbReference>
<dbReference type="Gene3D" id="3.60.10.10">
    <property type="entry name" value="Endonuclease/exonuclease/phosphatase"/>
    <property type="match status" value="1"/>
</dbReference>
<keyword evidence="4" id="KW-1185">Reference proteome</keyword>
<keyword evidence="1" id="KW-0812">Transmembrane</keyword>
<evidence type="ECO:0000313" key="4">
    <source>
        <dbReference type="Proteomes" id="UP001318682"/>
    </source>
</evidence>